<dbReference type="CDD" id="cd06261">
    <property type="entry name" value="TM_PBP2"/>
    <property type="match status" value="1"/>
</dbReference>
<dbReference type="GO" id="GO:0005886">
    <property type="term" value="C:plasma membrane"/>
    <property type="evidence" value="ECO:0007669"/>
    <property type="project" value="UniProtKB-SubCell"/>
</dbReference>
<feature type="transmembrane region" description="Helical" evidence="5">
    <location>
        <begin position="224"/>
        <end position="248"/>
    </location>
</feature>
<dbReference type="SUPFAM" id="SSF161098">
    <property type="entry name" value="MetI-like"/>
    <property type="match status" value="2"/>
</dbReference>
<proteinExistence type="inferred from homology"/>
<evidence type="ECO:0000256" key="2">
    <source>
        <dbReference type="ARBA" id="ARBA00022692"/>
    </source>
</evidence>
<comment type="subcellular location">
    <subcellularLocation>
        <location evidence="5">Cell membrane</location>
        <topology evidence="5">Multi-pass membrane protein</topology>
    </subcellularLocation>
    <subcellularLocation>
        <location evidence="1">Membrane</location>
        <topology evidence="1">Multi-pass membrane protein</topology>
    </subcellularLocation>
</comment>
<keyword evidence="3 5" id="KW-1133">Transmembrane helix</keyword>
<dbReference type="Proteomes" id="UP000005867">
    <property type="component" value="Chromosome"/>
</dbReference>
<evidence type="ECO:0000256" key="5">
    <source>
        <dbReference type="RuleBase" id="RU363032"/>
    </source>
</evidence>
<evidence type="ECO:0000259" key="6">
    <source>
        <dbReference type="PROSITE" id="PS50928"/>
    </source>
</evidence>
<keyword evidence="4 5" id="KW-0472">Membrane</keyword>
<reference evidence="7 8" key="1">
    <citation type="journal article" date="2012" name="J. Bacteriol.">
        <title>Complete genome sequence of strain 1860, a crenarchaeon of the genus pyrobaculum able to grow with various electron acceptors.</title>
        <authorList>
            <person name="Mardanov A.V."/>
            <person name="Gumerov V.M."/>
            <person name="Slobodkina G.B."/>
            <person name="Beletsky A.V."/>
            <person name="Bonch-Osmolovskaya E.A."/>
            <person name="Ravin N.V."/>
            <person name="Skryabin K.G."/>
        </authorList>
    </citation>
    <scope>NUCLEOTIDE SEQUENCE [LARGE SCALE GENOMIC DNA]</scope>
    <source>
        <strain evidence="7 8">1860</strain>
    </source>
</reference>
<comment type="similarity">
    <text evidence="5">Belongs to the binding-protein-dependent transport system permease family.</text>
</comment>
<feature type="transmembrane region" description="Helical" evidence="5">
    <location>
        <begin position="81"/>
        <end position="103"/>
    </location>
</feature>
<dbReference type="GO" id="GO:0055085">
    <property type="term" value="P:transmembrane transport"/>
    <property type="evidence" value="ECO:0007669"/>
    <property type="project" value="InterPro"/>
</dbReference>
<feature type="domain" description="ABC transmembrane type-1" evidence="6">
    <location>
        <begin position="12"/>
        <end position="202"/>
    </location>
</feature>
<feature type="transmembrane region" description="Helical" evidence="5">
    <location>
        <begin position="184"/>
        <end position="203"/>
    </location>
</feature>
<dbReference type="PANTHER" id="PTHR42744:SF1">
    <property type="entry name" value="BINDING-PROTEIN-DEPENDENT TRANSPORT SYSTEMS INNER MEMBRANE COMPONENT"/>
    <property type="match status" value="1"/>
</dbReference>
<gene>
    <name evidence="7" type="ORF">P186_2472</name>
</gene>
<evidence type="ECO:0000256" key="4">
    <source>
        <dbReference type="ARBA" id="ARBA00023136"/>
    </source>
</evidence>
<dbReference type="PANTHER" id="PTHR42744">
    <property type="entry name" value="BINDING-PROTEIN-DEPENDENT TRANSPORT SYSTEMS INNER MEMBRANE COMPONENT"/>
    <property type="match status" value="1"/>
</dbReference>
<accession>G7VCQ3</accession>
<evidence type="ECO:0000313" key="7">
    <source>
        <dbReference type="EMBL" id="AET33858.1"/>
    </source>
</evidence>
<evidence type="ECO:0000313" key="8">
    <source>
        <dbReference type="Proteomes" id="UP000005867"/>
    </source>
</evidence>
<dbReference type="STRING" id="1104324.P186_2472"/>
<keyword evidence="5" id="KW-0813">Transport</keyword>
<dbReference type="Gene3D" id="1.10.3720.10">
    <property type="entry name" value="MetI-like"/>
    <property type="match status" value="2"/>
</dbReference>
<dbReference type="EMBL" id="CP003098">
    <property type="protein sequence ID" value="AET33858.1"/>
    <property type="molecule type" value="Genomic_DNA"/>
</dbReference>
<keyword evidence="2 5" id="KW-0812">Transmembrane</keyword>
<feature type="transmembrane region" description="Helical" evidence="5">
    <location>
        <begin position="56"/>
        <end position="74"/>
    </location>
</feature>
<dbReference type="KEGG" id="pyr:P186_2472"/>
<dbReference type="PROSITE" id="PS50928">
    <property type="entry name" value="ABC_TM1"/>
    <property type="match status" value="2"/>
</dbReference>
<organism evidence="7 8">
    <name type="scientific">Pyrobaculum ferrireducens</name>
    <dbReference type="NCBI Taxonomy" id="1104324"/>
    <lineage>
        <taxon>Archaea</taxon>
        <taxon>Thermoproteota</taxon>
        <taxon>Thermoprotei</taxon>
        <taxon>Thermoproteales</taxon>
        <taxon>Thermoproteaceae</taxon>
        <taxon>Pyrobaculum</taxon>
    </lineage>
</organism>
<dbReference type="InterPro" id="IPR000515">
    <property type="entry name" value="MetI-like"/>
</dbReference>
<sequence length="459" mass="49359">MAWSVALASLALLATFGRMAAALLVTVALAYAIAYAMYRSRRVESLMLPVLDVLQSVPILGFFPVALYVFVYVFPLAGAEVAAVFLIFTSMAWNIIFSVYQSFKTLPREYLEMARLYLNERLELGHVLVPAALRGIYYNIPISWANAFFFITASEVITLGTEVKLFGIGSLVVESFDRGDYQTAYVGIALGVLGNVALYLTLWRRLTREVPQPPGAVAEALGAWLKYGWHVVAALAAALLFAAVYYGVGASPSLPHLAEFLRGVAVSAAEVPLTLLRVLAVMALSGAVGLAALYIVVRNPSWETAVLLAVSLLSSIPAVFLYPLLGALVRGEALAVLLLLPGAVVYAVLNTVAAWRDVPQDLARAYGIGGRAYLLHILIPASLPYLITGLLTTWGGAWNASIVAEPLAGVHGLGSLMAKAADRGDMPLLLASVAVMTGVVVAVNKYLWKRLYEEAARWR</sequence>
<dbReference type="Pfam" id="PF00528">
    <property type="entry name" value="BPD_transp_1"/>
    <property type="match status" value="2"/>
</dbReference>
<dbReference type="InterPro" id="IPR035906">
    <property type="entry name" value="MetI-like_sf"/>
</dbReference>
<feature type="transmembrane region" description="Helical" evidence="5">
    <location>
        <begin position="275"/>
        <end position="297"/>
    </location>
</feature>
<feature type="transmembrane region" description="Helical" evidence="5">
    <location>
        <begin position="428"/>
        <end position="448"/>
    </location>
</feature>
<evidence type="ECO:0000256" key="1">
    <source>
        <dbReference type="ARBA" id="ARBA00004141"/>
    </source>
</evidence>
<dbReference type="AlphaFoldDB" id="G7VCQ3"/>
<feature type="transmembrane region" description="Helical" evidence="5">
    <location>
        <begin position="373"/>
        <end position="391"/>
    </location>
</feature>
<feature type="transmembrane region" description="Helical" evidence="5">
    <location>
        <begin position="304"/>
        <end position="322"/>
    </location>
</feature>
<dbReference type="eggNOG" id="arCOG00174">
    <property type="taxonomic scope" value="Archaea"/>
</dbReference>
<dbReference type="HOGENOM" id="CLU_036171_2_0_2"/>
<protein>
    <submittedName>
        <fullName evidence="7">Sulfonate transport permease protein, putative</fullName>
    </submittedName>
</protein>
<name>G7VCQ3_9CREN</name>
<keyword evidence="8" id="KW-1185">Reference proteome</keyword>
<dbReference type="BioCyc" id="PSP1104324:GJSN-2418-MONOMER"/>
<feature type="transmembrane region" description="Helical" evidence="5">
    <location>
        <begin position="334"/>
        <end position="353"/>
    </location>
</feature>
<evidence type="ECO:0000256" key="3">
    <source>
        <dbReference type="ARBA" id="ARBA00022989"/>
    </source>
</evidence>
<feature type="domain" description="ABC transmembrane type-1" evidence="6">
    <location>
        <begin position="271"/>
        <end position="447"/>
    </location>
</feature>